<protein>
    <recommendedName>
        <fullName evidence="4">Transmembrane protein</fullName>
    </recommendedName>
</protein>
<evidence type="ECO:0000313" key="3">
    <source>
        <dbReference type="Proteomes" id="UP000249789"/>
    </source>
</evidence>
<dbReference type="EMBL" id="KZ824674">
    <property type="protein sequence ID" value="RAK73859.1"/>
    <property type="molecule type" value="Genomic_DNA"/>
</dbReference>
<evidence type="ECO:0000256" key="1">
    <source>
        <dbReference type="SAM" id="Phobius"/>
    </source>
</evidence>
<gene>
    <name evidence="2" type="ORF">BO72DRAFT_220565</name>
</gene>
<accession>A0A8G1RJC1</accession>
<keyword evidence="3" id="KW-1185">Reference proteome</keyword>
<dbReference type="GeneID" id="63857099"/>
<evidence type="ECO:0008006" key="4">
    <source>
        <dbReference type="Google" id="ProtNLM"/>
    </source>
</evidence>
<dbReference type="AlphaFoldDB" id="A0A8G1RJC1"/>
<dbReference type="VEuPathDB" id="FungiDB:BO72DRAFT_220565"/>
<dbReference type="Proteomes" id="UP000249789">
    <property type="component" value="Unassembled WGS sequence"/>
</dbReference>
<dbReference type="RefSeq" id="XP_040797869.1">
    <property type="nucleotide sequence ID" value="XM_040939766.1"/>
</dbReference>
<keyword evidence="1" id="KW-1133">Transmembrane helix</keyword>
<dbReference type="OrthoDB" id="10444752at2759"/>
<organism evidence="2 3">
    <name type="scientific">Aspergillus fijiensis CBS 313.89</name>
    <dbReference type="NCBI Taxonomy" id="1448319"/>
    <lineage>
        <taxon>Eukaryota</taxon>
        <taxon>Fungi</taxon>
        <taxon>Dikarya</taxon>
        <taxon>Ascomycota</taxon>
        <taxon>Pezizomycotina</taxon>
        <taxon>Eurotiomycetes</taxon>
        <taxon>Eurotiomycetidae</taxon>
        <taxon>Eurotiales</taxon>
        <taxon>Aspergillaceae</taxon>
        <taxon>Aspergillus</taxon>
    </lineage>
</organism>
<evidence type="ECO:0000313" key="2">
    <source>
        <dbReference type="EMBL" id="RAK73859.1"/>
    </source>
</evidence>
<reference evidence="2 3" key="1">
    <citation type="submission" date="2018-02" db="EMBL/GenBank/DDBJ databases">
        <title>The genomes of Aspergillus section Nigri reveals drivers in fungal speciation.</title>
        <authorList>
            <consortium name="DOE Joint Genome Institute"/>
            <person name="Vesth T.C."/>
            <person name="Nybo J."/>
            <person name="Theobald S."/>
            <person name="Brandl J."/>
            <person name="Frisvad J.C."/>
            <person name="Nielsen K.F."/>
            <person name="Lyhne E.K."/>
            <person name="Kogle M.E."/>
            <person name="Kuo A."/>
            <person name="Riley R."/>
            <person name="Clum A."/>
            <person name="Nolan M."/>
            <person name="Lipzen A."/>
            <person name="Salamov A."/>
            <person name="Henrissat B."/>
            <person name="Wiebenga A."/>
            <person name="De vries R.P."/>
            <person name="Grigoriev I.V."/>
            <person name="Mortensen U.H."/>
            <person name="Andersen M.R."/>
            <person name="Baker S.E."/>
        </authorList>
    </citation>
    <scope>NUCLEOTIDE SEQUENCE [LARGE SCALE GENOMIC DNA]</scope>
    <source>
        <strain evidence="2 3">CBS 313.89</strain>
    </source>
</reference>
<keyword evidence="1" id="KW-0812">Transmembrane</keyword>
<feature type="transmembrane region" description="Helical" evidence="1">
    <location>
        <begin position="63"/>
        <end position="90"/>
    </location>
</feature>
<keyword evidence="1" id="KW-0472">Membrane</keyword>
<proteinExistence type="predicted"/>
<name>A0A8G1RJC1_9EURO</name>
<sequence>MKHKSLSSRLEPPHVMILVMLSKRRPSCKQDPRWSNGHDFRLSIPAGNKRGRPGFDSQSGRSFFCLFVCLLAAGGLTLGICVMSVIHIAMCLSWSEWLVRGVIPPSNCFLQWAQMSRPRCMPW</sequence>